<evidence type="ECO:0000256" key="3">
    <source>
        <dbReference type="ARBA" id="ARBA00022448"/>
    </source>
</evidence>
<evidence type="ECO:0000256" key="4">
    <source>
        <dbReference type="ARBA" id="ARBA00022475"/>
    </source>
</evidence>
<dbReference type="InterPro" id="IPR013525">
    <property type="entry name" value="ABC2_TM"/>
</dbReference>
<evidence type="ECO:0000256" key="1">
    <source>
        <dbReference type="ARBA" id="ARBA00004651"/>
    </source>
</evidence>
<keyword evidence="5 8" id="KW-0812">Transmembrane</keyword>
<accession>A0AAW5MYQ9</accession>
<evidence type="ECO:0000256" key="7">
    <source>
        <dbReference type="ARBA" id="ARBA00023136"/>
    </source>
</evidence>
<dbReference type="Proteomes" id="UP001204579">
    <property type="component" value="Unassembled WGS sequence"/>
</dbReference>
<evidence type="ECO:0000256" key="5">
    <source>
        <dbReference type="ARBA" id="ARBA00022692"/>
    </source>
</evidence>
<keyword evidence="4 8" id="KW-1003">Cell membrane</keyword>
<evidence type="ECO:0000313" key="11">
    <source>
        <dbReference type="Proteomes" id="UP001204579"/>
    </source>
</evidence>
<evidence type="ECO:0000313" key="10">
    <source>
        <dbReference type="EMBL" id="MCR8873481.1"/>
    </source>
</evidence>
<feature type="transmembrane region" description="Helical" evidence="8">
    <location>
        <begin position="276"/>
        <end position="298"/>
    </location>
</feature>
<organism evidence="10 11">
    <name type="scientific">Phocaeicola barnesiae</name>
    <dbReference type="NCBI Taxonomy" id="376804"/>
    <lineage>
        <taxon>Bacteria</taxon>
        <taxon>Pseudomonadati</taxon>
        <taxon>Bacteroidota</taxon>
        <taxon>Bacteroidia</taxon>
        <taxon>Bacteroidales</taxon>
        <taxon>Bacteroidaceae</taxon>
        <taxon>Phocaeicola</taxon>
    </lineage>
</organism>
<dbReference type="Gene3D" id="3.40.1710.10">
    <property type="entry name" value="abc type-2 transporter like domain"/>
    <property type="match status" value="1"/>
</dbReference>
<dbReference type="RefSeq" id="WP_235301490.1">
    <property type="nucleotide sequence ID" value="NZ_JADYTI010000060.1"/>
</dbReference>
<feature type="domain" description="ABC transmembrane type-2" evidence="9">
    <location>
        <begin position="116"/>
        <end position="361"/>
    </location>
</feature>
<dbReference type="InterPro" id="IPR047817">
    <property type="entry name" value="ABC2_TM_bact-type"/>
</dbReference>
<dbReference type="InterPro" id="IPR000412">
    <property type="entry name" value="ABC_2_transport"/>
</dbReference>
<keyword evidence="7 8" id="KW-0472">Membrane</keyword>
<evidence type="ECO:0000259" key="9">
    <source>
        <dbReference type="PROSITE" id="PS51012"/>
    </source>
</evidence>
<gene>
    <name evidence="10" type="ORF">NW209_05520</name>
</gene>
<dbReference type="PANTHER" id="PTHR30294:SF29">
    <property type="entry name" value="MULTIDRUG ABC TRANSPORTER PERMEASE YBHS-RELATED"/>
    <property type="match status" value="1"/>
</dbReference>
<sequence length="363" mass="40288">MKQFWAFVKIEFYHIFRDKRTMLILLGMPVIQIVLFGFAISTELKNSRVGVLDPVSDRTTRRIVERLDENRYFDVVCYLHDSQEIEDAFRQGKVDVVVQFSPDFENNLYHTGNAGLQLVVDATDPNTATMAANYAQGVMATALQEEGQAQVAIQTHLLFNPQMKSAYNFVPGVMGLILMLICAMMTAVSIVREKETGTMEVLLVSPIRSVFIILAKAVPYLVLSGINLTTILLLSVYVLHVPVAGSLLLLAFLSFLLIAVALALGLFVSCLVDNQVAAMLISGMVLMMPVMLLSGMIFPTESMPVVLQWLSDIIPAKWYILAVKKVMIEGLGLVAVWKEIIILSVMAVALIVLSLVKFKDRLE</sequence>
<keyword evidence="11" id="KW-1185">Reference proteome</keyword>
<evidence type="ECO:0000256" key="6">
    <source>
        <dbReference type="ARBA" id="ARBA00022989"/>
    </source>
</evidence>
<dbReference type="AlphaFoldDB" id="A0AAW5MYQ9"/>
<keyword evidence="6 8" id="KW-1133">Transmembrane helix</keyword>
<protein>
    <recommendedName>
        <fullName evidence="8">Transport permease protein</fullName>
    </recommendedName>
</protein>
<feature type="transmembrane region" description="Helical" evidence="8">
    <location>
        <begin position="243"/>
        <end position="269"/>
    </location>
</feature>
<evidence type="ECO:0000256" key="2">
    <source>
        <dbReference type="ARBA" id="ARBA00007783"/>
    </source>
</evidence>
<proteinExistence type="inferred from homology"/>
<comment type="similarity">
    <text evidence="2 8">Belongs to the ABC-2 integral membrane protein family.</text>
</comment>
<dbReference type="PANTHER" id="PTHR30294">
    <property type="entry name" value="MEMBRANE COMPONENT OF ABC TRANSPORTER YHHJ-RELATED"/>
    <property type="match status" value="1"/>
</dbReference>
<dbReference type="InterPro" id="IPR051449">
    <property type="entry name" value="ABC-2_transporter_component"/>
</dbReference>
<keyword evidence="3 8" id="KW-0813">Transport</keyword>
<feature type="transmembrane region" description="Helical" evidence="8">
    <location>
        <begin position="169"/>
        <end position="191"/>
    </location>
</feature>
<dbReference type="GO" id="GO:0043190">
    <property type="term" value="C:ATP-binding cassette (ABC) transporter complex"/>
    <property type="evidence" value="ECO:0007669"/>
    <property type="project" value="InterPro"/>
</dbReference>
<dbReference type="GO" id="GO:0140359">
    <property type="term" value="F:ABC-type transporter activity"/>
    <property type="evidence" value="ECO:0007669"/>
    <property type="project" value="InterPro"/>
</dbReference>
<name>A0AAW5MYQ9_9BACT</name>
<comment type="caution">
    <text evidence="10">The sequence shown here is derived from an EMBL/GenBank/DDBJ whole genome shotgun (WGS) entry which is preliminary data.</text>
</comment>
<dbReference type="Pfam" id="PF12698">
    <property type="entry name" value="ABC2_membrane_3"/>
    <property type="match status" value="1"/>
</dbReference>
<feature type="transmembrane region" description="Helical" evidence="8">
    <location>
        <begin position="211"/>
        <end position="237"/>
    </location>
</feature>
<feature type="transmembrane region" description="Helical" evidence="8">
    <location>
        <begin position="21"/>
        <end position="40"/>
    </location>
</feature>
<comment type="subcellular location">
    <subcellularLocation>
        <location evidence="1 8">Cell membrane</location>
        <topology evidence="1 8">Multi-pass membrane protein</topology>
    </subcellularLocation>
</comment>
<dbReference type="PRINTS" id="PR00164">
    <property type="entry name" value="ABC2TRNSPORT"/>
</dbReference>
<evidence type="ECO:0000256" key="8">
    <source>
        <dbReference type="RuleBase" id="RU361157"/>
    </source>
</evidence>
<dbReference type="EMBL" id="JANRHJ010000005">
    <property type="protein sequence ID" value="MCR8873481.1"/>
    <property type="molecule type" value="Genomic_DNA"/>
</dbReference>
<feature type="transmembrane region" description="Helical" evidence="8">
    <location>
        <begin position="340"/>
        <end position="358"/>
    </location>
</feature>
<reference evidence="10 11" key="1">
    <citation type="submission" date="2022-08" db="EMBL/GenBank/DDBJ databases">
        <authorList>
            <person name="Zeman M."/>
            <person name="Kubasova T."/>
        </authorList>
    </citation>
    <scope>NUCLEOTIDE SEQUENCE [LARGE SCALE GENOMIC DNA]</scope>
    <source>
        <strain evidence="10 11">ET62</strain>
    </source>
</reference>
<dbReference type="PROSITE" id="PS51012">
    <property type="entry name" value="ABC_TM2"/>
    <property type="match status" value="1"/>
</dbReference>